<reference evidence="10 11" key="1">
    <citation type="submission" date="2019-11" db="EMBL/GenBank/DDBJ databases">
        <title>Pedobacter petrophilus genome.</title>
        <authorList>
            <person name="Feldbauer M.J."/>
            <person name="Newman J.D."/>
        </authorList>
    </citation>
    <scope>NUCLEOTIDE SEQUENCE [LARGE SCALE GENOMIC DNA]</scope>
    <source>
        <strain evidence="10 11">LMG 29686</strain>
    </source>
</reference>
<dbReference type="CDD" id="cd18820">
    <property type="entry name" value="GH43_LbAraf43-like"/>
    <property type="match status" value="1"/>
</dbReference>
<evidence type="ECO:0000256" key="9">
    <source>
        <dbReference type="SAM" id="SignalP"/>
    </source>
</evidence>
<comment type="caution">
    <text evidence="10">The sequence shown here is derived from an EMBL/GenBank/DDBJ whole genome shotgun (WGS) entry which is preliminary data.</text>
</comment>
<evidence type="ECO:0000313" key="11">
    <source>
        <dbReference type="Proteomes" id="UP000487757"/>
    </source>
</evidence>
<organism evidence="10 11">
    <name type="scientific">Pedobacter petrophilus</name>
    <dbReference type="NCBI Taxonomy" id="1908241"/>
    <lineage>
        <taxon>Bacteria</taxon>
        <taxon>Pseudomonadati</taxon>
        <taxon>Bacteroidota</taxon>
        <taxon>Sphingobacteriia</taxon>
        <taxon>Sphingobacteriales</taxon>
        <taxon>Sphingobacteriaceae</taxon>
        <taxon>Pedobacter</taxon>
    </lineage>
</organism>
<dbReference type="AlphaFoldDB" id="A0A7K0FWT9"/>
<evidence type="ECO:0000256" key="6">
    <source>
        <dbReference type="PIRSR" id="PIRSR606710-2"/>
    </source>
</evidence>
<evidence type="ECO:0000256" key="1">
    <source>
        <dbReference type="ARBA" id="ARBA00009865"/>
    </source>
</evidence>
<accession>A0A7K0FWT9</accession>
<proteinExistence type="inferred from homology"/>
<dbReference type="PIRSF" id="PIRSF025414">
    <property type="entry name" value="Alpha-L-arabinofuranosidase"/>
    <property type="match status" value="1"/>
</dbReference>
<dbReference type="SUPFAM" id="SSF75005">
    <property type="entry name" value="Arabinanase/levansucrase/invertase"/>
    <property type="match status" value="1"/>
</dbReference>
<dbReference type="GO" id="GO:0005975">
    <property type="term" value="P:carbohydrate metabolic process"/>
    <property type="evidence" value="ECO:0007669"/>
    <property type="project" value="InterPro"/>
</dbReference>
<keyword evidence="4 7" id="KW-0326">Glycosidase</keyword>
<name>A0A7K0FWT9_9SPHI</name>
<dbReference type="EMBL" id="WKKH01000007">
    <property type="protein sequence ID" value="MRX75680.1"/>
    <property type="molecule type" value="Genomic_DNA"/>
</dbReference>
<evidence type="ECO:0000256" key="4">
    <source>
        <dbReference type="ARBA" id="ARBA00023295"/>
    </source>
</evidence>
<evidence type="ECO:0000256" key="7">
    <source>
        <dbReference type="RuleBase" id="RU361187"/>
    </source>
</evidence>
<dbReference type="PANTHER" id="PTHR43817:SF1">
    <property type="entry name" value="HYDROLASE, FAMILY 43, PUTATIVE (AFU_ORTHOLOGUE AFUA_3G01660)-RELATED"/>
    <property type="match status" value="1"/>
</dbReference>
<dbReference type="PANTHER" id="PTHR43817">
    <property type="entry name" value="GLYCOSYL HYDROLASE"/>
    <property type="match status" value="1"/>
</dbReference>
<dbReference type="OrthoDB" id="177947at2"/>
<sequence>MKKPAVIFKILLTCLLMFVLQVSMAQTFKNPLLPSGADPWSIYKDGYYYYTHSMQNKLVIWKTKNLADLKSAEQKTIFVPTANTAYAKELWAPEIHFINQKWYVYFAADNGENKNHRMYVLENTSDDPLTGSWELKGKVGDATNKWAIDGSVFTYQNQLYMVWAGWEGDINQKQEIFIAKMKNPWTIDGKRHKISTPQFEWEKHGDLNDPGNPPHVDVNEGPQILIHDHKVFLIYSASGCWTDFYALGMLTLKGKDLLNAASWEKSKQPVFKQSAENGVYAPGHNSFFKSPDGKEDWILYHANSAPGQGCGGQRSPRAQKFTWNPDGSPNFGIPVRSDQELAIPSQNK</sequence>
<dbReference type="Pfam" id="PF04616">
    <property type="entry name" value="Glyco_hydro_43"/>
    <property type="match status" value="1"/>
</dbReference>
<dbReference type="GO" id="GO:0004553">
    <property type="term" value="F:hydrolase activity, hydrolyzing O-glycosyl compounds"/>
    <property type="evidence" value="ECO:0007669"/>
    <property type="project" value="InterPro"/>
</dbReference>
<feature type="chain" id="PRO_5029702915" evidence="9">
    <location>
        <begin position="26"/>
        <end position="348"/>
    </location>
</feature>
<feature type="active site" description="Proton acceptor" evidence="5">
    <location>
        <position position="38"/>
    </location>
</feature>
<feature type="site" description="Important for catalytic activity, responsible for pKa modulation of the active site Glu and correct orientation of both the proton donor and substrate" evidence="6">
    <location>
        <position position="149"/>
    </location>
</feature>
<feature type="region of interest" description="Disordered" evidence="8">
    <location>
        <begin position="323"/>
        <end position="348"/>
    </location>
</feature>
<keyword evidence="3 7" id="KW-0378">Hydrolase</keyword>
<feature type="active site" description="Proton donor" evidence="5">
    <location>
        <position position="220"/>
    </location>
</feature>
<evidence type="ECO:0000256" key="3">
    <source>
        <dbReference type="ARBA" id="ARBA00022801"/>
    </source>
</evidence>
<comment type="similarity">
    <text evidence="1 7">Belongs to the glycosyl hydrolase 43 family.</text>
</comment>
<evidence type="ECO:0000313" key="10">
    <source>
        <dbReference type="EMBL" id="MRX75680.1"/>
    </source>
</evidence>
<dbReference type="Proteomes" id="UP000487757">
    <property type="component" value="Unassembled WGS sequence"/>
</dbReference>
<evidence type="ECO:0000256" key="2">
    <source>
        <dbReference type="ARBA" id="ARBA00022729"/>
    </source>
</evidence>
<dbReference type="InterPro" id="IPR016828">
    <property type="entry name" value="Alpha-L-arabinofuranosidase"/>
</dbReference>
<feature type="signal peptide" evidence="9">
    <location>
        <begin position="1"/>
        <end position="25"/>
    </location>
</feature>
<evidence type="ECO:0000256" key="8">
    <source>
        <dbReference type="SAM" id="MobiDB-lite"/>
    </source>
</evidence>
<keyword evidence="2 9" id="KW-0732">Signal</keyword>
<protein>
    <submittedName>
        <fullName evidence="10">Family 43 glycosylhydrolase</fullName>
    </submittedName>
</protein>
<dbReference type="InterPro" id="IPR006710">
    <property type="entry name" value="Glyco_hydro_43"/>
</dbReference>
<keyword evidence="11" id="KW-1185">Reference proteome</keyword>
<dbReference type="Gene3D" id="2.115.10.20">
    <property type="entry name" value="Glycosyl hydrolase domain, family 43"/>
    <property type="match status" value="1"/>
</dbReference>
<dbReference type="InterPro" id="IPR023296">
    <property type="entry name" value="Glyco_hydro_beta-prop_sf"/>
</dbReference>
<evidence type="ECO:0000256" key="5">
    <source>
        <dbReference type="PIRSR" id="PIRSR606710-1"/>
    </source>
</evidence>
<gene>
    <name evidence="10" type="ORF">GJU39_06230</name>
</gene>